<accession>A0ABQ3BV57</accession>
<dbReference type="Proteomes" id="UP000615593">
    <property type="component" value="Unassembled WGS sequence"/>
</dbReference>
<dbReference type="RefSeq" id="WP_027884520.1">
    <property type="nucleotide sequence ID" value="NZ_BMWY01000005.1"/>
</dbReference>
<dbReference type="GeneID" id="94369635"/>
<sequence>MKLKLRDLLMVSAILFLGFIAYSNFSTLAKNWTSTNCYKNIQYRLVQDGKKGKRFRWKLQFKNNYHQLVTFNYGITEEENNFLTNQRKTLQAHQTSEPVEIYTDQQKFYVLVDGLSFEVSGHPTEPCDTE</sequence>
<comment type="caution">
    <text evidence="1">The sequence shown here is derived from an EMBL/GenBank/DDBJ whole genome shotgun (WGS) entry which is preliminary data.</text>
</comment>
<name>A0ABQ3BV57_9FLAO</name>
<keyword evidence="2" id="KW-1185">Reference proteome</keyword>
<evidence type="ECO:0000313" key="2">
    <source>
        <dbReference type="Proteomes" id="UP000615593"/>
    </source>
</evidence>
<protein>
    <submittedName>
        <fullName evidence="1">Uncharacterized protein</fullName>
    </submittedName>
</protein>
<organism evidence="1 2">
    <name type="scientific">Mesonia mobilis</name>
    <dbReference type="NCBI Taxonomy" id="369791"/>
    <lineage>
        <taxon>Bacteria</taxon>
        <taxon>Pseudomonadati</taxon>
        <taxon>Bacteroidota</taxon>
        <taxon>Flavobacteriia</taxon>
        <taxon>Flavobacteriales</taxon>
        <taxon>Flavobacteriaceae</taxon>
        <taxon>Mesonia</taxon>
    </lineage>
</organism>
<proteinExistence type="predicted"/>
<gene>
    <name evidence="1" type="ORF">GCM10008088_19700</name>
</gene>
<reference evidence="2" key="1">
    <citation type="journal article" date="2019" name="Int. J. Syst. Evol. Microbiol.">
        <title>The Global Catalogue of Microorganisms (GCM) 10K type strain sequencing project: providing services to taxonomists for standard genome sequencing and annotation.</title>
        <authorList>
            <consortium name="The Broad Institute Genomics Platform"/>
            <consortium name="The Broad Institute Genome Sequencing Center for Infectious Disease"/>
            <person name="Wu L."/>
            <person name="Ma J."/>
        </authorList>
    </citation>
    <scope>NUCLEOTIDE SEQUENCE [LARGE SCALE GENOMIC DNA]</scope>
    <source>
        <strain evidence="2">KCTC 12708</strain>
    </source>
</reference>
<dbReference type="EMBL" id="BMWY01000005">
    <property type="protein sequence ID" value="GGZ58196.1"/>
    <property type="molecule type" value="Genomic_DNA"/>
</dbReference>
<evidence type="ECO:0000313" key="1">
    <source>
        <dbReference type="EMBL" id="GGZ58196.1"/>
    </source>
</evidence>